<dbReference type="OrthoDB" id="9803333at2"/>
<dbReference type="AlphaFoldDB" id="A0A399G7B9"/>
<dbReference type="InterPro" id="IPR036291">
    <property type="entry name" value="NAD(P)-bd_dom_sf"/>
</dbReference>
<dbReference type="PANTHER" id="PTHR42760">
    <property type="entry name" value="SHORT-CHAIN DEHYDROGENASES/REDUCTASES FAMILY MEMBER"/>
    <property type="match status" value="1"/>
</dbReference>
<evidence type="ECO:0000256" key="1">
    <source>
        <dbReference type="ARBA" id="ARBA00006484"/>
    </source>
</evidence>
<dbReference type="NCBIfam" id="NF005559">
    <property type="entry name" value="PRK07231.1"/>
    <property type="match status" value="1"/>
</dbReference>
<dbReference type="Proteomes" id="UP000265719">
    <property type="component" value="Chromosome"/>
</dbReference>
<protein>
    <submittedName>
        <fullName evidence="3">Glucose 1-dehydrogenase</fullName>
        <ecNumber evidence="3">1.1.1.47</ecNumber>
    </submittedName>
</protein>
<dbReference type="GO" id="GO:0047936">
    <property type="term" value="F:glucose 1-dehydrogenase [NAD(P)+] activity"/>
    <property type="evidence" value="ECO:0007669"/>
    <property type="project" value="UniProtKB-EC"/>
</dbReference>
<keyword evidence="2 3" id="KW-0560">Oxidoreductase</keyword>
<organism evidence="3 4">
    <name type="scientific">Thermobifida halotolerans</name>
    <dbReference type="NCBI Taxonomy" id="483545"/>
    <lineage>
        <taxon>Bacteria</taxon>
        <taxon>Bacillati</taxon>
        <taxon>Actinomycetota</taxon>
        <taxon>Actinomycetes</taxon>
        <taxon>Streptosporangiales</taxon>
        <taxon>Nocardiopsidaceae</taxon>
        <taxon>Thermobifida</taxon>
    </lineage>
</organism>
<evidence type="ECO:0000313" key="4">
    <source>
        <dbReference type="Proteomes" id="UP000265719"/>
    </source>
</evidence>
<name>A0A399G7B9_9ACTN</name>
<sequence>MAGELEGRVALVTGAGRGIGAAIARGYAERGALVVGTARSEDQLRELAATAPERISTATADLRDEASLAGLVDQVVERHGRIDILVNNAGVAPAADFTTEPVEQWRATLAVNVVAPMALAQAAGRHFIAQGGGKIINVASTTGLRGKPGLVGYSTSKGAVMRFTESLAAEWARHNIQVNCIAPGAFATDAQSAVLESPDLLNRRVRRIPAKRMGDVSELVPLACLLAAPGSDFITGSIFVIDGGESGKL</sequence>
<keyword evidence="4" id="KW-1185">Reference proteome</keyword>
<dbReference type="EMBL" id="CP063196">
    <property type="protein sequence ID" value="UOE20893.1"/>
    <property type="molecule type" value="Genomic_DNA"/>
</dbReference>
<dbReference type="InterPro" id="IPR020904">
    <property type="entry name" value="Sc_DH/Rdtase_CS"/>
</dbReference>
<dbReference type="KEGG" id="thao:NI17_006865"/>
<dbReference type="InterPro" id="IPR002347">
    <property type="entry name" value="SDR_fam"/>
</dbReference>
<dbReference type="PROSITE" id="PS00061">
    <property type="entry name" value="ADH_SHORT"/>
    <property type="match status" value="1"/>
</dbReference>
<evidence type="ECO:0000256" key="2">
    <source>
        <dbReference type="ARBA" id="ARBA00023002"/>
    </source>
</evidence>
<dbReference type="PRINTS" id="PR00080">
    <property type="entry name" value="SDRFAMILY"/>
</dbReference>
<dbReference type="Pfam" id="PF13561">
    <property type="entry name" value="adh_short_C2"/>
    <property type="match status" value="1"/>
</dbReference>
<comment type="similarity">
    <text evidence="1">Belongs to the short-chain dehydrogenases/reductases (SDR) family.</text>
</comment>
<proteinExistence type="inferred from homology"/>
<accession>A0A399G7B9</accession>
<gene>
    <name evidence="3" type="ORF">NI17_006865</name>
</gene>
<dbReference type="Gene3D" id="3.40.50.720">
    <property type="entry name" value="NAD(P)-binding Rossmann-like Domain"/>
    <property type="match status" value="1"/>
</dbReference>
<evidence type="ECO:0000313" key="3">
    <source>
        <dbReference type="EMBL" id="UOE20893.1"/>
    </source>
</evidence>
<dbReference type="PRINTS" id="PR00081">
    <property type="entry name" value="GDHRDH"/>
</dbReference>
<dbReference type="FunFam" id="3.40.50.720:FF:000084">
    <property type="entry name" value="Short-chain dehydrogenase reductase"/>
    <property type="match status" value="1"/>
</dbReference>
<reference evidence="3" key="1">
    <citation type="submission" date="2020-10" db="EMBL/GenBank/DDBJ databases">
        <title>De novo genome project of the cellulose decomposer Thermobifida halotolerans type strain.</title>
        <authorList>
            <person name="Nagy I."/>
            <person name="Horvath B."/>
            <person name="Kukolya J."/>
            <person name="Nagy I."/>
            <person name="Orsini M."/>
        </authorList>
    </citation>
    <scope>NUCLEOTIDE SEQUENCE</scope>
    <source>
        <strain evidence="3">DSM 44931</strain>
    </source>
</reference>
<dbReference type="RefSeq" id="WP_068692916.1">
    <property type="nucleotide sequence ID" value="NZ_CP063196.1"/>
</dbReference>
<dbReference type="EC" id="1.1.1.47" evidence="3"/>
<dbReference type="SUPFAM" id="SSF51735">
    <property type="entry name" value="NAD(P)-binding Rossmann-fold domains"/>
    <property type="match status" value="1"/>
</dbReference>